<dbReference type="GO" id="GO:0005856">
    <property type="term" value="C:cytoskeleton"/>
    <property type="evidence" value="ECO:0007669"/>
    <property type="project" value="UniProtKB-SubCell"/>
</dbReference>
<dbReference type="EMBL" id="WJBH02000002">
    <property type="protein sequence ID" value="KAI9563213.1"/>
    <property type="molecule type" value="Genomic_DNA"/>
</dbReference>
<dbReference type="AlphaFoldDB" id="A0AAD5LJ26"/>
<accession>A0AAD5LJ26</accession>
<gene>
    <name evidence="8" type="ORF">GHT06_010671</name>
</gene>
<dbReference type="SMART" id="SM00268">
    <property type="entry name" value="ACTIN"/>
    <property type="match status" value="1"/>
</dbReference>
<comment type="subcellular location">
    <subcellularLocation>
        <location evidence="2">Cytoplasm</location>
        <location evidence="2">Cytoskeleton</location>
    </subcellularLocation>
    <subcellularLocation>
        <location evidence="1">Nucleus</location>
    </subcellularLocation>
</comment>
<evidence type="ECO:0000256" key="4">
    <source>
        <dbReference type="ARBA" id="ARBA00022490"/>
    </source>
</evidence>
<evidence type="ECO:0000256" key="1">
    <source>
        <dbReference type="ARBA" id="ARBA00004123"/>
    </source>
</evidence>
<evidence type="ECO:0000313" key="9">
    <source>
        <dbReference type="Proteomes" id="UP000820818"/>
    </source>
</evidence>
<proteinExistence type="inferred from homology"/>
<protein>
    <recommendedName>
        <fullName evidence="7">Actin-related protein 6</fullName>
    </recommendedName>
</protein>
<dbReference type="InterPro" id="IPR004000">
    <property type="entry name" value="Actin"/>
</dbReference>
<dbReference type="CDD" id="cd10210">
    <property type="entry name" value="ASKHA_NBD_Arp6"/>
    <property type="match status" value="1"/>
</dbReference>
<comment type="caution">
    <text evidence="8">The sequence shown here is derived from an EMBL/GenBank/DDBJ whole genome shotgun (WGS) entry which is preliminary data.</text>
</comment>
<keyword evidence="6" id="KW-0539">Nucleus</keyword>
<keyword evidence="5" id="KW-0206">Cytoskeleton</keyword>
<evidence type="ECO:0000256" key="3">
    <source>
        <dbReference type="ARBA" id="ARBA00005665"/>
    </source>
</evidence>
<dbReference type="GO" id="GO:0005634">
    <property type="term" value="C:nucleus"/>
    <property type="evidence" value="ECO:0007669"/>
    <property type="project" value="UniProtKB-SubCell"/>
</dbReference>
<reference evidence="8 9" key="1">
    <citation type="submission" date="2022-05" db="EMBL/GenBank/DDBJ databases">
        <title>A multi-omics perspective on studying reproductive biology in Daphnia sinensis.</title>
        <authorList>
            <person name="Jia J."/>
        </authorList>
    </citation>
    <scope>NUCLEOTIDE SEQUENCE [LARGE SCALE GENOMIC DNA]</scope>
    <source>
        <strain evidence="8 9">WSL</strain>
    </source>
</reference>
<evidence type="ECO:0000313" key="8">
    <source>
        <dbReference type="EMBL" id="KAI9563213.1"/>
    </source>
</evidence>
<dbReference type="InterPro" id="IPR043129">
    <property type="entry name" value="ATPase_NBD"/>
</dbReference>
<evidence type="ECO:0000256" key="2">
    <source>
        <dbReference type="ARBA" id="ARBA00004245"/>
    </source>
</evidence>
<name>A0AAD5LJ26_9CRUS</name>
<evidence type="ECO:0000256" key="6">
    <source>
        <dbReference type="ARBA" id="ARBA00023242"/>
    </source>
</evidence>
<dbReference type="Proteomes" id="UP000820818">
    <property type="component" value="Linkage Group LG2"/>
</dbReference>
<dbReference type="Gene3D" id="3.30.420.40">
    <property type="match status" value="2"/>
</dbReference>
<sequence length="394" mass="45149">MAAKHIFVLDNGGFNIKAGFANNSEPRVMPNAVMKAKSERRRPFIGDQLDECRDVSGLYYILPVQKGYLINWDTQKDVWDYLMGKDCFNVHINTMSLVLTQPYLNFQSVQEGLCEYWFEEMECESLLTINPGTLSAYKYGKENPSELCCLVVDCGYSFTHLIPYVQGKKITEFVHRIEIGGKMLTNHLKDIISYRQLNVMDETYVINQLKEDTCFVSTDFNGDMAIAQKKAKENPYVVDYVLPDFTTIRRGYMRPKDEAGSGEQVIRMNNERFAVPELLFHPSDIGIQQMGISEAIVYVIEQFPSEVQYHLYKNVLLIGGSCSLPNFKERVEKDVRTMAPAECEVRINLASNPVTDAWRGGCVLTKDPQFSSQLVTRREYEEHGFSLCLQRFDV</sequence>
<dbReference type="Gene3D" id="2.30.36.70">
    <property type="entry name" value="Actin, Chain A, domain 2"/>
    <property type="match status" value="1"/>
</dbReference>
<dbReference type="FunFam" id="3.90.640.10:FF:000014">
    <property type="entry name" value="Putative actin-related protein 6"/>
    <property type="match status" value="1"/>
</dbReference>
<keyword evidence="4" id="KW-0963">Cytoplasm</keyword>
<dbReference type="PANTHER" id="PTHR11937">
    <property type="entry name" value="ACTIN"/>
    <property type="match status" value="1"/>
</dbReference>
<dbReference type="FunFam" id="3.30.420.40:FF:000058">
    <property type="entry name" value="Putative actin-related protein 5"/>
    <property type="match status" value="1"/>
</dbReference>
<keyword evidence="9" id="KW-1185">Reference proteome</keyword>
<dbReference type="Gene3D" id="3.90.640.10">
    <property type="entry name" value="Actin, Chain A, domain 4"/>
    <property type="match status" value="1"/>
</dbReference>
<evidence type="ECO:0000256" key="7">
    <source>
        <dbReference type="ARBA" id="ARBA00074635"/>
    </source>
</evidence>
<dbReference type="SUPFAM" id="SSF53067">
    <property type="entry name" value="Actin-like ATPase domain"/>
    <property type="match status" value="2"/>
</dbReference>
<dbReference type="FunFam" id="2.30.36.70:FF:000003">
    <property type="entry name" value="Actin-related protein 6"/>
    <property type="match status" value="1"/>
</dbReference>
<comment type="similarity">
    <text evidence="3">Belongs to the actin family. ARP6 subfamily.</text>
</comment>
<evidence type="ECO:0000256" key="5">
    <source>
        <dbReference type="ARBA" id="ARBA00023212"/>
    </source>
</evidence>
<organism evidence="8 9">
    <name type="scientific">Daphnia sinensis</name>
    <dbReference type="NCBI Taxonomy" id="1820382"/>
    <lineage>
        <taxon>Eukaryota</taxon>
        <taxon>Metazoa</taxon>
        <taxon>Ecdysozoa</taxon>
        <taxon>Arthropoda</taxon>
        <taxon>Crustacea</taxon>
        <taxon>Branchiopoda</taxon>
        <taxon>Diplostraca</taxon>
        <taxon>Cladocera</taxon>
        <taxon>Anomopoda</taxon>
        <taxon>Daphniidae</taxon>
        <taxon>Daphnia</taxon>
        <taxon>Daphnia similis group</taxon>
    </lineage>
</organism>
<dbReference type="Pfam" id="PF00022">
    <property type="entry name" value="Actin"/>
    <property type="match status" value="1"/>
</dbReference>